<accession>A0A495WCK9</accession>
<dbReference type="RefSeq" id="WP_121458207.1">
    <property type="nucleotide sequence ID" value="NZ_RBXP01000014.1"/>
</dbReference>
<dbReference type="EMBL" id="RBXP01000014">
    <property type="protein sequence ID" value="RKT58874.1"/>
    <property type="molecule type" value="Genomic_DNA"/>
</dbReference>
<dbReference type="PROSITE" id="PS51724">
    <property type="entry name" value="SPOR"/>
    <property type="match status" value="1"/>
</dbReference>
<dbReference type="SMART" id="SM00671">
    <property type="entry name" value="SEL1"/>
    <property type="match status" value="3"/>
</dbReference>
<gene>
    <name evidence="3" type="ORF">DFR40_1903</name>
</gene>
<dbReference type="InterPro" id="IPR006597">
    <property type="entry name" value="Sel1-like"/>
</dbReference>
<evidence type="ECO:0000313" key="4">
    <source>
        <dbReference type="Proteomes" id="UP000270626"/>
    </source>
</evidence>
<dbReference type="InterPro" id="IPR011990">
    <property type="entry name" value="TPR-like_helical_dom_sf"/>
</dbReference>
<dbReference type="Gene3D" id="1.25.40.10">
    <property type="entry name" value="Tetratricopeptide repeat domain"/>
    <property type="match status" value="1"/>
</dbReference>
<keyword evidence="4" id="KW-1185">Reference proteome</keyword>
<sequence length="294" mass="31047">MPITRTLILVAALLPAPILAQGLGRAPEREAPRLNAVADPGADYRMALRFFAGEGVDRDNARGLDYLRKAAAGGHAEAQFNLGNYLNMFQADYAGAAHWWRQAGAQDHPAALFNLAELLTAGLVPAQAGESAAAYRQRAVALGFVPEPAVAAEPVPPARDIEPAPASPAVAAAPPLAAAAVPVADPASAAWLAAPADSATIQVFASTSLAEVRAVAARHPWRRPLALLTFERDGQRWHALLHGRFADVAAARRGLAELPPALRAGKPWPRRLGDVRAQTRMTLQALPGKSNELR</sequence>
<evidence type="ECO:0000259" key="2">
    <source>
        <dbReference type="PROSITE" id="PS51724"/>
    </source>
</evidence>
<dbReference type="Proteomes" id="UP000270626">
    <property type="component" value="Unassembled WGS sequence"/>
</dbReference>
<protein>
    <recommendedName>
        <fullName evidence="2">SPOR domain-containing protein</fullName>
    </recommendedName>
</protein>
<organism evidence="3 4">
    <name type="scientific">Azonexus fungiphilus</name>
    <dbReference type="NCBI Taxonomy" id="146940"/>
    <lineage>
        <taxon>Bacteria</taxon>
        <taxon>Pseudomonadati</taxon>
        <taxon>Pseudomonadota</taxon>
        <taxon>Betaproteobacteria</taxon>
        <taxon>Rhodocyclales</taxon>
        <taxon>Azonexaceae</taxon>
        <taxon>Azonexus</taxon>
    </lineage>
</organism>
<dbReference type="OrthoDB" id="5365194at2"/>
<dbReference type="InterPro" id="IPR007730">
    <property type="entry name" value="SPOR-like_dom"/>
</dbReference>
<dbReference type="GO" id="GO:0042834">
    <property type="term" value="F:peptidoglycan binding"/>
    <property type="evidence" value="ECO:0007669"/>
    <property type="project" value="InterPro"/>
</dbReference>
<keyword evidence="1" id="KW-0732">Signal</keyword>
<feature type="signal peptide" evidence="1">
    <location>
        <begin position="1"/>
        <end position="20"/>
    </location>
</feature>
<dbReference type="PANTHER" id="PTHR44444:SF6">
    <property type="entry name" value="LAMININ G DOMAIN-CONTAINING PROTEIN"/>
    <property type="match status" value="1"/>
</dbReference>
<dbReference type="InterPro" id="IPR036680">
    <property type="entry name" value="SPOR-like_sf"/>
</dbReference>
<dbReference type="Gene3D" id="3.30.70.1070">
    <property type="entry name" value="Sporulation related repeat"/>
    <property type="match status" value="1"/>
</dbReference>
<feature type="chain" id="PRO_5019789205" description="SPOR domain-containing protein" evidence="1">
    <location>
        <begin position="21"/>
        <end position="294"/>
    </location>
</feature>
<name>A0A495WCK9_9RHOO</name>
<evidence type="ECO:0000256" key="1">
    <source>
        <dbReference type="SAM" id="SignalP"/>
    </source>
</evidence>
<dbReference type="AlphaFoldDB" id="A0A495WCK9"/>
<feature type="domain" description="SPOR" evidence="2">
    <location>
        <begin position="193"/>
        <end position="271"/>
    </location>
</feature>
<dbReference type="SUPFAM" id="SSF81901">
    <property type="entry name" value="HCP-like"/>
    <property type="match status" value="1"/>
</dbReference>
<proteinExistence type="predicted"/>
<dbReference type="Pfam" id="PF05036">
    <property type="entry name" value="SPOR"/>
    <property type="match status" value="1"/>
</dbReference>
<dbReference type="InterPro" id="IPR042756">
    <property type="entry name" value="Sel-1L3"/>
</dbReference>
<comment type="caution">
    <text evidence="3">The sequence shown here is derived from an EMBL/GenBank/DDBJ whole genome shotgun (WGS) entry which is preliminary data.</text>
</comment>
<dbReference type="PANTHER" id="PTHR44444">
    <property type="entry name" value="PROTEIN SEL-1 HOMOLOG 3"/>
    <property type="match status" value="1"/>
</dbReference>
<reference evidence="3 4" key="1">
    <citation type="submission" date="2018-10" db="EMBL/GenBank/DDBJ databases">
        <title>Genomic Encyclopedia of Type Strains, Phase IV (KMG-IV): sequencing the most valuable type-strain genomes for metagenomic binning, comparative biology and taxonomic classification.</title>
        <authorList>
            <person name="Goeker M."/>
        </authorList>
    </citation>
    <scope>NUCLEOTIDE SEQUENCE [LARGE SCALE GENOMIC DNA]</scope>
    <source>
        <strain evidence="3 4">DSM 23841</strain>
    </source>
</reference>
<evidence type="ECO:0000313" key="3">
    <source>
        <dbReference type="EMBL" id="RKT58874.1"/>
    </source>
</evidence>